<keyword evidence="2" id="KW-1133">Transmembrane helix</keyword>
<evidence type="ECO:0000313" key="6">
    <source>
        <dbReference type="Proteomes" id="UP000543642"/>
    </source>
</evidence>
<dbReference type="AlphaFoldDB" id="A0A7W8HBQ2"/>
<keyword evidence="2" id="KW-0472">Membrane</keyword>
<feature type="chain" id="PRO_5031246901" description="Mobile element protein CD1107-like domain-containing protein" evidence="3">
    <location>
        <begin position="28"/>
        <end position="390"/>
    </location>
</feature>
<feature type="domain" description="Mobile element protein CD1107-like" evidence="4">
    <location>
        <begin position="194"/>
        <end position="350"/>
    </location>
</feature>
<feature type="compositionally biased region" description="Low complexity" evidence="1">
    <location>
        <begin position="115"/>
        <end position="180"/>
    </location>
</feature>
<comment type="caution">
    <text evidence="5">The sequence shown here is derived from an EMBL/GenBank/DDBJ whole genome shotgun (WGS) entry which is preliminary data.</text>
</comment>
<organism evidence="5 6">
    <name type="scientific">Catenibacillus scindens</name>
    <dbReference type="NCBI Taxonomy" id="673271"/>
    <lineage>
        <taxon>Bacteria</taxon>
        <taxon>Bacillati</taxon>
        <taxon>Bacillota</taxon>
        <taxon>Clostridia</taxon>
        <taxon>Lachnospirales</taxon>
        <taxon>Lachnospiraceae</taxon>
        <taxon>Catenibacillus</taxon>
    </lineage>
</organism>
<dbReference type="RefSeq" id="WP_183775354.1">
    <property type="nucleotide sequence ID" value="NZ_JACHFW010000011.1"/>
</dbReference>
<evidence type="ECO:0000256" key="3">
    <source>
        <dbReference type="SAM" id="SignalP"/>
    </source>
</evidence>
<evidence type="ECO:0000256" key="1">
    <source>
        <dbReference type="SAM" id="MobiDB-lite"/>
    </source>
</evidence>
<feature type="region of interest" description="Disordered" evidence="1">
    <location>
        <begin position="350"/>
        <end position="390"/>
    </location>
</feature>
<dbReference type="EMBL" id="JACHFW010000011">
    <property type="protein sequence ID" value="MBB5265438.1"/>
    <property type="molecule type" value="Genomic_DNA"/>
</dbReference>
<feature type="transmembrane region" description="Helical" evidence="2">
    <location>
        <begin position="324"/>
        <end position="342"/>
    </location>
</feature>
<gene>
    <name evidence="5" type="ORF">HNP82_002584</name>
</gene>
<reference evidence="5 6" key="1">
    <citation type="submission" date="2020-08" db="EMBL/GenBank/DDBJ databases">
        <title>Genomic Encyclopedia of Type Strains, Phase IV (KMG-IV): sequencing the most valuable type-strain genomes for metagenomic binning, comparative biology and taxonomic classification.</title>
        <authorList>
            <person name="Goeker M."/>
        </authorList>
    </citation>
    <scope>NUCLEOTIDE SEQUENCE [LARGE SCALE GENOMIC DNA]</scope>
    <source>
        <strain evidence="5 6">DSM 106146</strain>
    </source>
</reference>
<keyword evidence="6" id="KW-1185">Reference proteome</keyword>
<keyword evidence="2" id="KW-0812">Transmembrane</keyword>
<dbReference type="Proteomes" id="UP000543642">
    <property type="component" value="Unassembled WGS sequence"/>
</dbReference>
<dbReference type="Pfam" id="PF14283">
    <property type="entry name" value="CD1107-like"/>
    <property type="match status" value="1"/>
</dbReference>
<dbReference type="InterPro" id="IPR025376">
    <property type="entry name" value="CD1107-like_dom"/>
</dbReference>
<proteinExistence type="predicted"/>
<protein>
    <recommendedName>
        <fullName evidence="4">Mobile element protein CD1107-like domain-containing protein</fullName>
    </recommendedName>
</protein>
<feature type="signal peptide" evidence="3">
    <location>
        <begin position="1"/>
        <end position="27"/>
    </location>
</feature>
<evidence type="ECO:0000259" key="4">
    <source>
        <dbReference type="Pfam" id="PF14283"/>
    </source>
</evidence>
<feature type="region of interest" description="Disordered" evidence="1">
    <location>
        <begin position="114"/>
        <end position="209"/>
    </location>
</feature>
<feature type="compositionally biased region" description="Acidic residues" evidence="1">
    <location>
        <begin position="353"/>
        <end position="369"/>
    </location>
</feature>
<name>A0A7W8HBQ2_9FIRM</name>
<keyword evidence="3" id="KW-0732">Signal</keyword>
<evidence type="ECO:0000256" key="2">
    <source>
        <dbReference type="SAM" id="Phobius"/>
    </source>
</evidence>
<evidence type="ECO:0000313" key="5">
    <source>
        <dbReference type="EMBL" id="MBB5265438.1"/>
    </source>
</evidence>
<accession>A0A7W8HBQ2</accession>
<feature type="compositionally biased region" description="Acidic residues" evidence="1">
    <location>
        <begin position="377"/>
        <end position="390"/>
    </location>
</feature>
<sequence length="390" mass="41067">MKNKVRNVLAALVLCMSAVALPVTAYASTGSDTTPPTLTAALKDDKLAVEASDDMSGVEAVYVDGTRINRLVNGKGTVALKDYAGDGKEVTVYAVDYSGNRSKEVKLDNPYYEEPAQTQAASSAAPQSSSGETQAAPSMTPAPSPSANNASSSSSNSESSQAAGTPSTSQAETEASSESPAAEDETESAVPEGAFTPEGTGTVLDSATEQEDDKQFYTITTADGNVFYLIIDGKRDSENVYFLNGVTEEDLLSLAQQDNGGESAIEVVTCNCTEKCEAGAVNTDCPVCKNDLNGCLGKVTEEPVPEETEQPEAEPEKSGGNTGMIIFLVIALAAAGGLGYYFKIVRPKQQAAMDEDEFEDDGYGEDYEQDSAYSDELPYDEDEESTKDGR</sequence>